<comment type="similarity">
    <text evidence="2">Belongs to the ABC transporter superfamily. ABCG family. Eye pigment precursor importer (TC 3.A.1.204) subfamily.</text>
</comment>
<evidence type="ECO:0000256" key="5">
    <source>
        <dbReference type="ARBA" id="ARBA00022989"/>
    </source>
</evidence>
<dbReference type="EMBL" id="CAJGYM010000015">
    <property type="protein sequence ID" value="CAD6190441.1"/>
    <property type="molecule type" value="Genomic_DNA"/>
</dbReference>
<gene>
    <name evidence="8" type="ORF">CAUJ_LOCUS6360</name>
</gene>
<proteinExistence type="inferred from homology"/>
<dbReference type="InterPro" id="IPR003439">
    <property type="entry name" value="ABC_transporter-like_ATP-bd"/>
</dbReference>
<protein>
    <recommendedName>
        <fullName evidence="7">ABC transporter domain-containing protein</fullName>
    </recommendedName>
</protein>
<dbReference type="Pfam" id="PF00005">
    <property type="entry name" value="ABC_tran"/>
    <property type="match status" value="1"/>
</dbReference>
<dbReference type="InterPro" id="IPR050352">
    <property type="entry name" value="ABCG_transporters"/>
</dbReference>
<name>A0A8S1H4X9_9PELO</name>
<keyword evidence="9" id="KW-1185">Reference proteome</keyword>
<keyword evidence="5" id="KW-1133">Transmembrane helix</keyword>
<accession>A0A8S1H4X9</accession>
<dbReference type="Proteomes" id="UP000835052">
    <property type="component" value="Unassembled WGS sequence"/>
</dbReference>
<reference evidence="8" key="1">
    <citation type="submission" date="2020-10" db="EMBL/GenBank/DDBJ databases">
        <authorList>
            <person name="Kikuchi T."/>
        </authorList>
    </citation>
    <scope>NUCLEOTIDE SEQUENCE</scope>
    <source>
        <strain evidence="8">NKZ352</strain>
    </source>
</reference>
<evidence type="ECO:0000256" key="1">
    <source>
        <dbReference type="ARBA" id="ARBA00004141"/>
    </source>
</evidence>
<dbReference type="GO" id="GO:0005524">
    <property type="term" value="F:ATP binding"/>
    <property type="evidence" value="ECO:0007669"/>
    <property type="project" value="InterPro"/>
</dbReference>
<comment type="subcellular location">
    <subcellularLocation>
        <location evidence="1">Membrane</location>
        <topology evidence="1">Multi-pass membrane protein</topology>
    </subcellularLocation>
</comment>
<dbReference type="GO" id="GO:0042626">
    <property type="term" value="F:ATPase-coupled transmembrane transporter activity"/>
    <property type="evidence" value="ECO:0007669"/>
    <property type="project" value="TreeGrafter"/>
</dbReference>
<dbReference type="PANTHER" id="PTHR48041">
    <property type="entry name" value="ABC TRANSPORTER G FAMILY MEMBER 28"/>
    <property type="match status" value="1"/>
</dbReference>
<dbReference type="PANTHER" id="PTHR48041:SF139">
    <property type="entry name" value="PROTEIN SCARLET"/>
    <property type="match status" value="1"/>
</dbReference>
<keyword evidence="6" id="KW-0472">Membrane</keyword>
<evidence type="ECO:0000256" key="3">
    <source>
        <dbReference type="ARBA" id="ARBA00022448"/>
    </source>
</evidence>
<keyword evidence="3" id="KW-0813">Transport</keyword>
<evidence type="ECO:0000256" key="2">
    <source>
        <dbReference type="ARBA" id="ARBA00005814"/>
    </source>
</evidence>
<evidence type="ECO:0000259" key="7">
    <source>
        <dbReference type="Pfam" id="PF00005"/>
    </source>
</evidence>
<sequence length="137" mass="14996">MRSPVNVRGTVDSMEVLLQEDSDSTLEINRTASRATIVPSMVLSWHDITVTEMNSGKSSKIFSCCTENEDVEKKRGNHKRRILDEAFGVAQPGEVVAILGPSGSGKTTLLNVITKRNTGQLDVQGSVKQKNLVHPYN</sequence>
<dbReference type="Gene3D" id="3.40.50.300">
    <property type="entry name" value="P-loop containing nucleotide triphosphate hydrolases"/>
    <property type="match status" value="1"/>
</dbReference>
<dbReference type="GO" id="GO:0016887">
    <property type="term" value="F:ATP hydrolysis activity"/>
    <property type="evidence" value="ECO:0007669"/>
    <property type="project" value="InterPro"/>
</dbReference>
<evidence type="ECO:0000313" key="9">
    <source>
        <dbReference type="Proteomes" id="UP000835052"/>
    </source>
</evidence>
<feature type="domain" description="ABC transporter" evidence="7">
    <location>
        <begin position="91"/>
        <end position="124"/>
    </location>
</feature>
<keyword evidence="4" id="KW-0812">Transmembrane</keyword>
<evidence type="ECO:0000256" key="6">
    <source>
        <dbReference type="ARBA" id="ARBA00023136"/>
    </source>
</evidence>
<dbReference type="SUPFAM" id="SSF52540">
    <property type="entry name" value="P-loop containing nucleoside triphosphate hydrolases"/>
    <property type="match status" value="1"/>
</dbReference>
<dbReference type="AlphaFoldDB" id="A0A8S1H4X9"/>
<evidence type="ECO:0000256" key="4">
    <source>
        <dbReference type="ARBA" id="ARBA00022692"/>
    </source>
</evidence>
<comment type="caution">
    <text evidence="8">The sequence shown here is derived from an EMBL/GenBank/DDBJ whole genome shotgun (WGS) entry which is preliminary data.</text>
</comment>
<dbReference type="GO" id="GO:0005886">
    <property type="term" value="C:plasma membrane"/>
    <property type="evidence" value="ECO:0007669"/>
    <property type="project" value="TreeGrafter"/>
</dbReference>
<evidence type="ECO:0000313" key="8">
    <source>
        <dbReference type="EMBL" id="CAD6190441.1"/>
    </source>
</evidence>
<organism evidence="8 9">
    <name type="scientific">Caenorhabditis auriculariae</name>
    <dbReference type="NCBI Taxonomy" id="2777116"/>
    <lineage>
        <taxon>Eukaryota</taxon>
        <taxon>Metazoa</taxon>
        <taxon>Ecdysozoa</taxon>
        <taxon>Nematoda</taxon>
        <taxon>Chromadorea</taxon>
        <taxon>Rhabditida</taxon>
        <taxon>Rhabditina</taxon>
        <taxon>Rhabditomorpha</taxon>
        <taxon>Rhabditoidea</taxon>
        <taxon>Rhabditidae</taxon>
        <taxon>Peloderinae</taxon>
        <taxon>Caenorhabditis</taxon>
    </lineage>
</organism>
<dbReference type="OrthoDB" id="66620at2759"/>
<dbReference type="InterPro" id="IPR027417">
    <property type="entry name" value="P-loop_NTPase"/>
</dbReference>